<dbReference type="Pfam" id="PF05193">
    <property type="entry name" value="Peptidase_M16_C"/>
    <property type="match status" value="1"/>
</dbReference>
<protein>
    <submittedName>
        <fullName evidence="2">Peptidase M16</fullName>
    </submittedName>
</protein>
<name>A0A7R6PGX5_9GAMM</name>
<dbReference type="InterPro" id="IPR011249">
    <property type="entry name" value="Metalloenz_LuxS/M16"/>
</dbReference>
<evidence type="ECO:0000259" key="1">
    <source>
        <dbReference type="SMART" id="SM01264"/>
    </source>
</evidence>
<dbReference type="AlphaFoldDB" id="A0A7R6PGX5"/>
<keyword evidence="3" id="KW-1185">Reference proteome</keyword>
<dbReference type="SUPFAM" id="SSF63411">
    <property type="entry name" value="LuxS/MPP-like metallohydrolase"/>
    <property type="match status" value="4"/>
</dbReference>
<dbReference type="KEGG" id="ajp:AMJAP_1682"/>
<dbReference type="GO" id="GO:0006508">
    <property type="term" value="P:proteolysis"/>
    <property type="evidence" value="ECO:0007669"/>
    <property type="project" value="InterPro"/>
</dbReference>
<proteinExistence type="predicted"/>
<dbReference type="PANTHER" id="PTHR43016:SF13">
    <property type="entry name" value="PRESEQUENCE PROTEASE, MITOCHONDRIAL"/>
    <property type="match status" value="1"/>
</dbReference>
<dbReference type="RefSeq" id="WP_019623304.1">
    <property type="nucleotide sequence ID" value="NZ_AP014545.1"/>
</dbReference>
<dbReference type="FunFam" id="3.30.830.10:FF:000011">
    <property type="entry name" value="Presequence protease, mitochondrial"/>
    <property type="match status" value="1"/>
</dbReference>
<dbReference type="Gene3D" id="3.30.830.10">
    <property type="entry name" value="Metalloenzyme, LuxS/M16 peptidase-like"/>
    <property type="match status" value="4"/>
</dbReference>
<organism evidence="2 3">
    <name type="scientific">Amphritea japonica ATCC BAA-1530</name>
    <dbReference type="NCBI Taxonomy" id="1278309"/>
    <lineage>
        <taxon>Bacteria</taxon>
        <taxon>Pseudomonadati</taxon>
        <taxon>Pseudomonadota</taxon>
        <taxon>Gammaproteobacteria</taxon>
        <taxon>Oceanospirillales</taxon>
        <taxon>Oceanospirillaceae</taxon>
        <taxon>Amphritea</taxon>
    </lineage>
</organism>
<dbReference type="EMBL" id="AP014545">
    <property type="protein sequence ID" value="BBB26277.1"/>
    <property type="molecule type" value="Genomic_DNA"/>
</dbReference>
<dbReference type="Pfam" id="PF08367">
    <property type="entry name" value="M16C_assoc"/>
    <property type="match status" value="1"/>
</dbReference>
<reference evidence="2 3" key="1">
    <citation type="journal article" date="2008" name="Int. J. Syst. Evol. Microbiol.">
        <title>Amphritea japonica sp. nov. and Amphritea balenae sp. nov., isolated from the sediment adjacent to sperm whale carcasses off Kagoshima, Japan.</title>
        <authorList>
            <person name="Miyazaki M."/>
            <person name="Nogi Y."/>
            <person name="Fujiwara Y."/>
            <person name="Kawato M."/>
            <person name="Nagahama T."/>
            <person name="Kubokawa K."/>
            <person name="Horikoshi K."/>
        </authorList>
    </citation>
    <scope>NUCLEOTIDE SEQUENCE [LARGE SCALE GENOMIC DNA]</scope>
    <source>
        <strain evidence="2 3">ATCC BAA-1530</strain>
    </source>
</reference>
<sequence>MTRQPAFQLKRTETIESLGIDVQEYVHSQTGALHYHIAADNQENVFLVAFRTVPEDNTGVAHILEHTALCGSEKFPVRDPFFMMTRRSLNTFMNAFTSSDWTAYPFASQNRKDYFNLLDVYLDAAFFSRLDPLDFAQEGHRVEFSEAGNTSSPLVYKGVVYNEMKGAMSSPVSTLWQTLTRYLFPSTTYHFNSGGDPEAIPDLSYEELIAFYKSHYHPSNAVFMTFGDIPVEELQQRFEEQALSRFEKLEDEIKVDDEKRYFSPVRVEEAYALDEEESSAKTHHVLGWLLGPSIDLEQQLKAHLLSQVLLDNSSSPLRYALESTDLGLSPSPLCGLEDSNREMGFMCGIEGSEPEKATEFEELVIATLTEVAENGVPQVHLEAALHQLELSQREISGDGYPYGMSLILKSLSSAIHHGDPVALLNLDPVLEKMREEIQSPDFIPTLVRELLLDNPHRVRLTLRPDAELANRRDVAEAVALEKIRQSLDESQAQAIIDKAQALEARQSQVDDESLLPKVTIADVPAEMNIPQGTEASLKDFNYNYYAQGTNGLVYQQVIMELPALTDEELKLMPLYSHCMTELGCNGMSYQDTQAWQSQVCGSISAYSSVRGNIEDEQKVTGYMTLSGKALLNKQCDLTELMYKTLNTVRFDELSRIRELVSQQRTRKEQSVTGQGHSLAIMAAVSLLSPAAQLSHNLRGLQSIREVKALDDSLNDEQNLIKLAGQLEQIHQKIITAPRRFLIVAEPEHQQVLASSLAQQWDTAPDDSQFTPLNLAPVRQGVKQAWTTSTQVNFCAKAYPTVPVEHPDAAPLTVLGDYLRNGFLHRVVREQGGAYGSGAGQDSADSVFRFFSYRDPRLSETLNDFDAALSWLMSSEDDEQKLEEAILGIVSSIDKPGSPAGEAKQAYHSALFGRSMEQRKGFRQRILQVTVADVKRVAQEYLNPENASVAVVTGPAAAAELDDSFDVIAI</sequence>
<dbReference type="OrthoDB" id="9762027at2"/>
<dbReference type="PANTHER" id="PTHR43016">
    <property type="entry name" value="PRESEQUENCE PROTEASE"/>
    <property type="match status" value="1"/>
</dbReference>
<feature type="domain" description="Peptidase M16C associated" evidence="1">
    <location>
        <begin position="462"/>
        <end position="709"/>
    </location>
</feature>
<dbReference type="GO" id="GO:0046872">
    <property type="term" value="F:metal ion binding"/>
    <property type="evidence" value="ECO:0007669"/>
    <property type="project" value="InterPro"/>
</dbReference>
<dbReference type="InterPro" id="IPR013578">
    <property type="entry name" value="Peptidase_M16C_assoc"/>
</dbReference>
<dbReference type="InterPro" id="IPR011765">
    <property type="entry name" value="Pept_M16_N"/>
</dbReference>
<dbReference type="Pfam" id="PF00675">
    <property type="entry name" value="Peptidase_M16"/>
    <property type="match status" value="1"/>
</dbReference>
<dbReference type="Proteomes" id="UP000595663">
    <property type="component" value="Chromosome"/>
</dbReference>
<dbReference type="InterPro" id="IPR055130">
    <property type="entry name" value="PreP_C"/>
</dbReference>
<accession>A0A7R6PGX5</accession>
<evidence type="ECO:0000313" key="2">
    <source>
        <dbReference type="EMBL" id="BBB26277.1"/>
    </source>
</evidence>
<dbReference type="InterPro" id="IPR007863">
    <property type="entry name" value="Peptidase_M16_C"/>
</dbReference>
<evidence type="ECO:0000313" key="3">
    <source>
        <dbReference type="Proteomes" id="UP000595663"/>
    </source>
</evidence>
<gene>
    <name evidence="2" type="ORF">AMJAP_1682</name>
</gene>
<dbReference type="SMART" id="SM01264">
    <property type="entry name" value="M16C_associated"/>
    <property type="match status" value="1"/>
</dbReference>
<dbReference type="Pfam" id="PF22516">
    <property type="entry name" value="PreP_C"/>
    <property type="match status" value="1"/>
</dbReference>